<dbReference type="NCBIfam" id="NF041369">
    <property type="entry name" value="Dhydh_Halo"/>
    <property type="match status" value="1"/>
</dbReference>
<gene>
    <name evidence="6" type="primary">ddh1</name>
    <name evidence="6" type="ORF">HHUB_1992</name>
</gene>
<dbReference type="OrthoDB" id="162251at2157"/>
<dbReference type="EMBL" id="LN831302">
    <property type="protein sequence ID" value="CQH53686.1"/>
    <property type="molecule type" value="Genomic_DNA"/>
</dbReference>
<dbReference type="InterPro" id="IPR036291">
    <property type="entry name" value="NAD(P)-bd_dom_sf"/>
</dbReference>
<reference evidence="7" key="1">
    <citation type="journal article" date="2016" name="Environ. Microbiol.">
        <title>The complete genome of a viable archaeum isolated from 123-million-year-old rock salt.</title>
        <authorList>
            <person name="Jaakkola S.T."/>
            <person name="Pfeiffer F."/>
            <person name="Ravantti J.J."/>
            <person name="Guo Q."/>
            <person name="Liu Y."/>
            <person name="Chen X."/>
            <person name="Ma H."/>
            <person name="Yang C."/>
            <person name="Oksanen H.M."/>
            <person name="Bamford D.H."/>
        </authorList>
    </citation>
    <scope>NUCLEOTIDE SEQUENCE</scope>
    <source>
        <strain evidence="7">JI20-1</strain>
    </source>
</reference>
<evidence type="ECO:0000256" key="1">
    <source>
        <dbReference type="ARBA" id="ARBA00023002"/>
    </source>
</evidence>
<dbReference type="PROSITE" id="PS00671">
    <property type="entry name" value="D_2_HYDROXYACID_DH_3"/>
    <property type="match status" value="1"/>
</dbReference>
<keyword evidence="7" id="KW-1185">Reference proteome</keyword>
<organism evidence="6 7">
    <name type="scientific">Halobacterium hubeiense</name>
    <dbReference type="NCBI Taxonomy" id="1407499"/>
    <lineage>
        <taxon>Archaea</taxon>
        <taxon>Methanobacteriati</taxon>
        <taxon>Methanobacteriota</taxon>
        <taxon>Stenosarchaea group</taxon>
        <taxon>Halobacteria</taxon>
        <taxon>Halobacteriales</taxon>
        <taxon>Halobacteriaceae</taxon>
        <taxon>Halobacterium</taxon>
    </lineage>
</organism>
<dbReference type="Pfam" id="PF00389">
    <property type="entry name" value="2-Hacid_dh"/>
    <property type="match status" value="1"/>
</dbReference>
<evidence type="ECO:0000256" key="3">
    <source>
        <dbReference type="RuleBase" id="RU003719"/>
    </source>
</evidence>
<dbReference type="PANTHER" id="PTHR43333:SF1">
    <property type="entry name" value="D-ISOMER SPECIFIC 2-HYDROXYACID DEHYDROGENASE NAD-BINDING DOMAIN-CONTAINING PROTEIN"/>
    <property type="match status" value="1"/>
</dbReference>
<dbReference type="SUPFAM" id="SSF51735">
    <property type="entry name" value="NAD(P)-binding Rossmann-fold domains"/>
    <property type="match status" value="1"/>
</dbReference>
<evidence type="ECO:0000313" key="6">
    <source>
        <dbReference type="EMBL" id="CQH53686.1"/>
    </source>
</evidence>
<dbReference type="KEGG" id="hhb:Hhub_1992"/>
<comment type="similarity">
    <text evidence="3">Belongs to the D-isomer specific 2-hydroxyacid dehydrogenase family.</text>
</comment>
<proteinExistence type="inferred from homology"/>
<evidence type="ECO:0000259" key="5">
    <source>
        <dbReference type="Pfam" id="PF02826"/>
    </source>
</evidence>
<evidence type="ECO:0000256" key="2">
    <source>
        <dbReference type="ARBA" id="ARBA00023027"/>
    </source>
</evidence>
<keyword evidence="2" id="KW-0520">NAD</keyword>
<dbReference type="Gene3D" id="3.40.50.720">
    <property type="entry name" value="NAD(P)-binding Rossmann-like Domain"/>
    <property type="match status" value="2"/>
</dbReference>
<dbReference type="Pfam" id="PF02826">
    <property type="entry name" value="2-Hacid_dh_C"/>
    <property type="match status" value="1"/>
</dbReference>
<name>A0A0U5H0X0_9EURY</name>
<dbReference type="SUPFAM" id="SSF52283">
    <property type="entry name" value="Formate/glycerate dehydrogenase catalytic domain-like"/>
    <property type="match status" value="1"/>
</dbReference>
<dbReference type="AlphaFoldDB" id="A0A0U5H0X0"/>
<dbReference type="RefSeq" id="WP_059056446.1">
    <property type="nucleotide sequence ID" value="NZ_CEML01000002.1"/>
</dbReference>
<dbReference type="STRING" id="1407499.HHUB_1992"/>
<dbReference type="InterPro" id="IPR006139">
    <property type="entry name" value="D-isomer_2_OHA_DH_cat_dom"/>
</dbReference>
<dbReference type="CDD" id="cd05300">
    <property type="entry name" value="2-Hacid_dh_1"/>
    <property type="match status" value="1"/>
</dbReference>
<keyword evidence="1 3" id="KW-0560">Oxidoreductase</keyword>
<dbReference type="InterPro" id="IPR029753">
    <property type="entry name" value="D-isomer_DH_CS"/>
</dbReference>
<dbReference type="GO" id="GO:0051287">
    <property type="term" value="F:NAD binding"/>
    <property type="evidence" value="ECO:0007669"/>
    <property type="project" value="InterPro"/>
</dbReference>
<dbReference type="PANTHER" id="PTHR43333">
    <property type="entry name" value="2-HACID_DH_C DOMAIN-CONTAINING PROTEIN"/>
    <property type="match status" value="1"/>
</dbReference>
<dbReference type="InterPro" id="IPR054891">
    <property type="entry name" value="Dhydh_Halo"/>
</dbReference>
<sequence>MVTRIGIHASVETLFPPTVLVDELDDVDPEVTVVTSDDLDGVDALVTFAYDDAFLDSGLEWIHSVQSGVDRFPFEDLEAAGVRLTNSTGTHGDSVGETVAGYMLSFARRLHEYRSKQERTEWAWPAWQDPFTLDGSSLCVVGLGTLGQGIAARADALGMDVVGVKRTPTPVDHVDTVYPRADLHEAIADAKFVALAVPLTDDTAGMIGDAELDAMRDDAVLVNVARGPVVEQDALVDALEGDELTGAALDVFEAEPLPEDSPLWELDEVVVTPHAAAATRDYAERMAALVRENVRRVAAGERLANAVVEPGDDSAASL</sequence>
<feature type="domain" description="D-isomer specific 2-hydroxyacid dehydrogenase catalytic" evidence="4">
    <location>
        <begin position="35"/>
        <end position="307"/>
    </location>
</feature>
<protein>
    <submittedName>
        <fullName evidence="6">D-2-hydroxyacid dehydrogenase (NADP)</fullName>
        <ecNumber evidence="6">1.1.1.272</ecNumber>
    </submittedName>
</protein>
<evidence type="ECO:0000313" key="7">
    <source>
        <dbReference type="Proteomes" id="UP000066737"/>
    </source>
</evidence>
<accession>A0A0U5H0X0</accession>
<dbReference type="GeneID" id="26658664"/>
<dbReference type="InterPro" id="IPR006140">
    <property type="entry name" value="D-isomer_DH_NAD-bd"/>
</dbReference>
<dbReference type="Proteomes" id="UP000066737">
    <property type="component" value="Chromosome I"/>
</dbReference>
<feature type="domain" description="D-isomer specific 2-hydroxyacid dehydrogenase NAD-binding" evidence="5">
    <location>
        <begin position="101"/>
        <end position="276"/>
    </location>
</feature>
<dbReference type="EC" id="1.1.1.272" evidence="6"/>
<dbReference type="GO" id="GO:0050578">
    <property type="term" value="F:(2R)-2-hydroxyacid dehydrogenase (NADP+) activity"/>
    <property type="evidence" value="ECO:0007669"/>
    <property type="project" value="UniProtKB-EC"/>
</dbReference>
<evidence type="ECO:0000259" key="4">
    <source>
        <dbReference type="Pfam" id="PF00389"/>
    </source>
</evidence>